<feature type="active site" description="Nucleophile" evidence="7">
    <location>
        <position position="270"/>
    </location>
</feature>
<dbReference type="InParanoid" id="Q2LVH1"/>
<keyword evidence="10" id="KW-1185">Reference proteome</keyword>
<comment type="similarity">
    <text evidence="7">Belongs to the queuine tRNA-ribosyltransferase family.</text>
</comment>
<dbReference type="EC" id="2.4.2.29" evidence="7"/>
<feature type="binding site" evidence="7">
    <location>
        <position position="193"/>
    </location>
    <ligand>
        <name>substrate</name>
    </ligand>
</feature>
<dbReference type="EMBL" id="CP000252">
    <property type="protein sequence ID" value="ABC78081.1"/>
    <property type="molecule type" value="Genomic_DNA"/>
</dbReference>
<name>Q2LVH1_SYNAS</name>
<evidence type="ECO:0000313" key="9">
    <source>
        <dbReference type="EMBL" id="ABC78081.1"/>
    </source>
</evidence>
<comment type="subunit">
    <text evidence="7">Homodimer. Within each dimer, one monomer is responsible for RNA recognition and catalysis, while the other monomer binds to the replacement base PreQ1.</text>
</comment>
<feature type="binding site" evidence="7">
    <location>
        <position position="220"/>
    </location>
    <ligand>
        <name>substrate</name>
    </ligand>
</feature>
<evidence type="ECO:0000256" key="7">
    <source>
        <dbReference type="HAMAP-Rule" id="MF_00168"/>
    </source>
</evidence>
<evidence type="ECO:0000256" key="1">
    <source>
        <dbReference type="ARBA" id="ARBA00004691"/>
    </source>
</evidence>
<dbReference type="GO" id="GO:0008479">
    <property type="term" value="F:tRNA-guanosine(34) queuine transglycosylase activity"/>
    <property type="evidence" value="ECO:0007669"/>
    <property type="project" value="UniProtKB-UniRule"/>
</dbReference>
<feature type="region of interest" description="RNA binding" evidence="7">
    <location>
        <begin position="251"/>
        <end position="257"/>
    </location>
</feature>
<dbReference type="PANTHER" id="PTHR46499">
    <property type="entry name" value="QUEUINE TRNA-RIBOSYLTRANSFERASE"/>
    <property type="match status" value="1"/>
</dbReference>
<keyword evidence="2 7" id="KW-0328">Glycosyltransferase</keyword>
<feature type="binding site" evidence="7">
    <location>
        <position position="313"/>
    </location>
    <ligand>
        <name>Zn(2+)</name>
        <dbReference type="ChEBI" id="CHEBI:29105"/>
    </ligand>
</feature>
<evidence type="ECO:0000256" key="4">
    <source>
        <dbReference type="ARBA" id="ARBA00022694"/>
    </source>
</evidence>
<keyword evidence="5 7" id="KW-0671">Queuosine biosynthesis</keyword>
<evidence type="ECO:0000256" key="2">
    <source>
        <dbReference type="ARBA" id="ARBA00022676"/>
    </source>
</evidence>
<feature type="active site" description="Proton acceptor" evidence="7">
    <location>
        <position position="96"/>
    </location>
</feature>
<dbReference type="InterPro" id="IPR050076">
    <property type="entry name" value="ArchSynthase1/Queuine_TRR"/>
</dbReference>
<evidence type="ECO:0000313" key="10">
    <source>
        <dbReference type="Proteomes" id="UP000001933"/>
    </source>
</evidence>
<gene>
    <name evidence="7" type="primary">tgt</name>
    <name evidence="9" type="ORF">SYN_00038</name>
</gene>
<dbReference type="HOGENOM" id="CLU_022060_0_1_7"/>
<accession>Q2LVH1</accession>
<dbReference type="HAMAP" id="MF_00168">
    <property type="entry name" value="Q_tRNA_Tgt"/>
    <property type="match status" value="1"/>
</dbReference>
<dbReference type="UniPathway" id="UPA00392"/>
<dbReference type="InterPro" id="IPR036511">
    <property type="entry name" value="TGT-like_sf"/>
</dbReference>
<feature type="binding site" evidence="7">
    <location>
        <begin position="96"/>
        <end position="100"/>
    </location>
    <ligand>
        <name>substrate</name>
    </ligand>
</feature>
<feature type="binding site" evidence="7">
    <location>
        <position position="308"/>
    </location>
    <ligand>
        <name>Zn(2+)</name>
        <dbReference type="ChEBI" id="CHEBI:29105"/>
    </ligand>
</feature>
<comment type="function">
    <text evidence="7">Catalyzes the base-exchange of a guanine (G) residue with the queuine precursor 7-aminomethyl-7-deazaguanine (PreQ1) at position 34 (anticodon wobble position) in tRNAs with GU(N) anticodons (tRNA-Asp, -Asn, -His and -Tyr). Catalysis occurs through a double-displacement mechanism. The nucleophile active site attacks the C1' of nucleotide 34 to detach the guanine base from the RNA, forming a covalent enzyme-RNA intermediate. The proton acceptor active site deprotonates the incoming PreQ1, allowing a nucleophilic attack on the C1' of the ribose to form the product. After dissociation, two additional enzymatic reactions on the tRNA convert PreQ1 to queuine (Q), resulting in the hypermodified nucleoside queuosine (7-(((4,5-cis-dihydroxy-2-cyclopenten-1-yl)amino)methyl)-7-deazaguanosine).</text>
</comment>
<keyword evidence="7" id="KW-0862">Zinc</keyword>
<dbReference type="eggNOG" id="COG0343">
    <property type="taxonomic scope" value="Bacteria"/>
</dbReference>
<feature type="binding site" evidence="7">
    <location>
        <position position="150"/>
    </location>
    <ligand>
        <name>substrate</name>
    </ligand>
</feature>
<organism evidence="9 10">
    <name type="scientific">Syntrophus aciditrophicus (strain SB)</name>
    <dbReference type="NCBI Taxonomy" id="56780"/>
    <lineage>
        <taxon>Bacteria</taxon>
        <taxon>Pseudomonadati</taxon>
        <taxon>Thermodesulfobacteriota</taxon>
        <taxon>Syntrophia</taxon>
        <taxon>Syntrophales</taxon>
        <taxon>Syntrophaceae</taxon>
        <taxon>Syntrophus</taxon>
    </lineage>
</organism>
<protein>
    <recommendedName>
        <fullName evidence="7">Queuine tRNA-ribosyltransferase</fullName>
        <ecNumber evidence="7">2.4.2.29</ecNumber>
    </recommendedName>
    <alternativeName>
        <fullName evidence="7">Guanine insertion enzyme</fullName>
    </alternativeName>
    <alternativeName>
        <fullName evidence="7">tRNA-guanine transglycosylase</fullName>
    </alternativeName>
</protein>
<dbReference type="PANTHER" id="PTHR46499:SF1">
    <property type="entry name" value="QUEUINE TRNA-RIBOSYLTRANSFERASE"/>
    <property type="match status" value="1"/>
</dbReference>
<reference evidence="9 10" key="1">
    <citation type="journal article" date="2007" name="Proc. Natl. Acad. Sci. U.S.A.">
        <title>The genome of Syntrophus aciditrophicus: life at the thermodynamic limit of microbial growth.</title>
        <authorList>
            <person name="McInerney M.J."/>
            <person name="Rohlin L."/>
            <person name="Mouttaki H."/>
            <person name="Kim U."/>
            <person name="Krupp R.S."/>
            <person name="Rios-Hernandez L."/>
            <person name="Sieber J."/>
            <person name="Struchtemeyer C.G."/>
            <person name="Bhattacharyya A."/>
            <person name="Campbell J.W."/>
            <person name="Gunsalus R.P."/>
        </authorList>
    </citation>
    <scope>NUCLEOTIDE SEQUENCE [LARGE SCALE GENOMIC DNA]</scope>
    <source>
        <strain evidence="9 10">SB</strain>
    </source>
</reference>
<feature type="domain" description="tRNA-guanine(15) transglycosylase-like" evidence="8">
    <location>
        <begin position="18"/>
        <end position="371"/>
    </location>
</feature>
<dbReference type="FunCoup" id="Q2LVH1">
    <property type="interactions" value="508"/>
</dbReference>
<evidence type="ECO:0000259" key="8">
    <source>
        <dbReference type="Pfam" id="PF01702"/>
    </source>
</evidence>
<proteinExistence type="inferred from homology"/>
<evidence type="ECO:0000256" key="3">
    <source>
        <dbReference type="ARBA" id="ARBA00022679"/>
    </source>
</evidence>
<dbReference type="InterPro" id="IPR004803">
    <property type="entry name" value="TGT"/>
</dbReference>
<dbReference type="AlphaFoldDB" id="Q2LVH1"/>
<dbReference type="NCBIfam" id="TIGR00449">
    <property type="entry name" value="tgt_general"/>
    <property type="match status" value="1"/>
</dbReference>
<sequence length="376" mass="42023">MPPLKQHFRILNTDPGSAARLGLLSTVHGEVHTPAFMPVGTQGTVKALTPDTVKSLGAEIILCNTYHLYLRPGHRLIESLGGLHRFMNWPGPILTDSGGFQVYSLGKLRKVTREGVIFQSHIDGSRHKITPELAIEIQEALNTDIMMCLDECTPWPAGFQEAESSLSLTLSWAERSRKARTNSSSQALYGIIQGGMYLELRRRAVEAITAMDFDGYALGGVSVGEPKPLMEQIVSETAPLLPEDRPHYLMGVGTPEDIVRAVDCGIDLFDCVMPTRCARHGLLFTNAEKVVIKNARYREDNGPLDSDCDCYTCRNFSRAYLRHLYVAGEILAMTLNTLHNIRYYMRLMEQIRSAIGRGQYAAFKTRFLKDRRMSEA</sequence>
<dbReference type="NCBIfam" id="TIGR00430">
    <property type="entry name" value="Q_tRNA_tgt"/>
    <property type="match status" value="1"/>
</dbReference>
<dbReference type="GO" id="GO:0046872">
    <property type="term" value="F:metal ion binding"/>
    <property type="evidence" value="ECO:0007669"/>
    <property type="project" value="UniProtKB-KW"/>
</dbReference>
<dbReference type="STRING" id="56780.SYN_00038"/>
<dbReference type="RefSeq" id="WP_011418101.1">
    <property type="nucleotide sequence ID" value="NC_007759.1"/>
</dbReference>
<keyword evidence="7" id="KW-0479">Metal-binding</keyword>
<keyword evidence="4 7" id="KW-0819">tRNA processing</keyword>
<dbReference type="OrthoDB" id="9805417at2"/>
<comment type="catalytic activity">
    <reaction evidence="6 7">
        <text>7-aminomethyl-7-carbaguanine + guanosine(34) in tRNA = 7-aminomethyl-7-carbaguanosine(34) in tRNA + guanine</text>
        <dbReference type="Rhea" id="RHEA:24104"/>
        <dbReference type="Rhea" id="RHEA-COMP:10341"/>
        <dbReference type="Rhea" id="RHEA-COMP:10342"/>
        <dbReference type="ChEBI" id="CHEBI:16235"/>
        <dbReference type="ChEBI" id="CHEBI:58703"/>
        <dbReference type="ChEBI" id="CHEBI:74269"/>
        <dbReference type="ChEBI" id="CHEBI:82833"/>
        <dbReference type="EC" id="2.4.2.29"/>
    </reaction>
</comment>
<dbReference type="GO" id="GO:0005829">
    <property type="term" value="C:cytosol"/>
    <property type="evidence" value="ECO:0007669"/>
    <property type="project" value="TreeGrafter"/>
</dbReference>
<dbReference type="Gene3D" id="3.20.20.105">
    <property type="entry name" value="Queuine tRNA-ribosyltransferase-like"/>
    <property type="match status" value="1"/>
</dbReference>
<evidence type="ECO:0000256" key="6">
    <source>
        <dbReference type="ARBA" id="ARBA00050112"/>
    </source>
</evidence>
<feature type="binding site" evidence="7">
    <location>
        <position position="339"/>
    </location>
    <ligand>
        <name>Zn(2+)</name>
        <dbReference type="ChEBI" id="CHEBI:29105"/>
    </ligand>
</feature>
<keyword evidence="3 7" id="KW-0808">Transferase</keyword>
<dbReference type="KEGG" id="sat:SYN_00038"/>
<dbReference type="InterPro" id="IPR002616">
    <property type="entry name" value="tRNA_ribo_trans-like"/>
</dbReference>
<dbReference type="SUPFAM" id="SSF51713">
    <property type="entry name" value="tRNA-guanine transglycosylase"/>
    <property type="match status" value="1"/>
</dbReference>
<dbReference type="Proteomes" id="UP000001933">
    <property type="component" value="Chromosome"/>
</dbReference>
<comment type="pathway">
    <text evidence="1 7">tRNA modification; tRNA-queuosine biosynthesis.</text>
</comment>
<comment type="cofactor">
    <cofactor evidence="7">
        <name>Zn(2+)</name>
        <dbReference type="ChEBI" id="CHEBI:29105"/>
    </cofactor>
    <text evidence="7">Binds 1 zinc ion per subunit.</text>
</comment>
<dbReference type="GO" id="GO:0008616">
    <property type="term" value="P:tRNA queuosine(34) biosynthetic process"/>
    <property type="evidence" value="ECO:0007669"/>
    <property type="project" value="UniProtKB-UniRule"/>
</dbReference>
<evidence type="ECO:0000256" key="5">
    <source>
        <dbReference type="ARBA" id="ARBA00022785"/>
    </source>
</evidence>
<dbReference type="Pfam" id="PF01702">
    <property type="entry name" value="TGT"/>
    <property type="match status" value="1"/>
</dbReference>
<feature type="region of interest" description="RNA binding; important for wobble base 34 recognition" evidence="7">
    <location>
        <begin position="275"/>
        <end position="279"/>
    </location>
</feature>
<dbReference type="FunFam" id="3.20.20.105:FF:000001">
    <property type="entry name" value="Queuine tRNA-ribosyltransferase"/>
    <property type="match status" value="1"/>
</dbReference>
<feature type="binding site" evidence="7">
    <location>
        <position position="310"/>
    </location>
    <ligand>
        <name>Zn(2+)</name>
        <dbReference type="ChEBI" id="CHEBI:29105"/>
    </ligand>
</feature>